<feature type="domain" description="VPS37 C-terminal" evidence="8">
    <location>
        <begin position="79"/>
        <end position="168"/>
    </location>
</feature>
<dbReference type="GO" id="GO:0006886">
    <property type="term" value="P:intracellular protein transport"/>
    <property type="evidence" value="ECO:0007669"/>
    <property type="project" value="UniProtKB-ARBA"/>
</dbReference>
<dbReference type="Gene3D" id="1.10.287.660">
    <property type="entry name" value="Helix hairpin bin"/>
    <property type="match status" value="1"/>
</dbReference>
<dbReference type="InterPro" id="IPR037202">
    <property type="entry name" value="ESCRT_assembly_dom"/>
</dbReference>
<evidence type="ECO:0000313" key="9">
    <source>
        <dbReference type="EMBL" id="SMN20704.1"/>
    </source>
</evidence>
<keyword evidence="5 6" id="KW-0653">Protein transport</keyword>
<dbReference type="AlphaFoldDB" id="A0A1X7R560"/>
<keyword evidence="4" id="KW-0967">Endosome</keyword>
<dbReference type="OrthoDB" id="4035847at2759"/>
<organism evidence="9 10">
    <name type="scientific">Maudiozyma saulgeensis</name>
    <dbReference type="NCBI Taxonomy" id="1789683"/>
    <lineage>
        <taxon>Eukaryota</taxon>
        <taxon>Fungi</taxon>
        <taxon>Dikarya</taxon>
        <taxon>Ascomycota</taxon>
        <taxon>Saccharomycotina</taxon>
        <taxon>Saccharomycetes</taxon>
        <taxon>Saccharomycetales</taxon>
        <taxon>Saccharomycetaceae</taxon>
        <taxon>Maudiozyma</taxon>
    </lineage>
</organism>
<evidence type="ECO:0000256" key="5">
    <source>
        <dbReference type="ARBA" id="ARBA00022927"/>
    </source>
</evidence>
<evidence type="ECO:0000256" key="6">
    <source>
        <dbReference type="PROSITE-ProRule" id="PRU00646"/>
    </source>
</evidence>
<comment type="subcellular location">
    <subcellularLocation>
        <location evidence="1">Endosome</location>
    </subcellularLocation>
</comment>
<accession>A0A1X7R560</accession>
<dbReference type="EMBL" id="FXLY01000006">
    <property type="protein sequence ID" value="SMN20704.1"/>
    <property type="molecule type" value="Genomic_DNA"/>
</dbReference>
<keyword evidence="10" id="KW-1185">Reference proteome</keyword>
<dbReference type="SUPFAM" id="SSF140111">
    <property type="entry name" value="Endosomal sorting complex assembly domain"/>
    <property type="match status" value="1"/>
</dbReference>
<evidence type="ECO:0000256" key="7">
    <source>
        <dbReference type="SAM" id="Coils"/>
    </source>
</evidence>
<evidence type="ECO:0000313" key="10">
    <source>
        <dbReference type="Proteomes" id="UP000196158"/>
    </source>
</evidence>
<evidence type="ECO:0000256" key="2">
    <source>
        <dbReference type="ARBA" id="ARBA00007617"/>
    </source>
</evidence>
<dbReference type="GO" id="GO:0000813">
    <property type="term" value="C:ESCRT I complex"/>
    <property type="evidence" value="ECO:0007669"/>
    <property type="project" value="UniProtKB-ARBA"/>
</dbReference>
<dbReference type="Proteomes" id="UP000196158">
    <property type="component" value="Unassembled WGS sequence"/>
</dbReference>
<dbReference type="InterPro" id="IPR009851">
    <property type="entry name" value="Mod_r"/>
</dbReference>
<dbReference type="PROSITE" id="PS51314">
    <property type="entry name" value="VPS37_C"/>
    <property type="match status" value="1"/>
</dbReference>
<evidence type="ECO:0000256" key="3">
    <source>
        <dbReference type="ARBA" id="ARBA00022448"/>
    </source>
</evidence>
<dbReference type="Pfam" id="PF07200">
    <property type="entry name" value="Mod_r"/>
    <property type="match status" value="1"/>
</dbReference>
<dbReference type="GO" id="GO:0072666">
    <property type="term" value="P:establishment of protein localization to vacuole"/>
    <property type="evidence" value="ECO:0007669"/>
    <property type="project" value="UniProtKB-ARBA"/>
</dbReference>
<dbReference type="GO" id="GO:0043162">
    <property type="term" value="P:ubiquitin-dependent protein catabolic process via the multivesicular body sorting pathway"/>
    <property type="evidence" value="ECO:0007669"/>
    <property type="project" value="UniProtKB-ARBA"/>
</dbReference>
<dbReference type="STRING" id="1789683.A0A1X7R560"/>
<evidence type="ECO:0000256" key="4">
    <source>
        <dbReference type="ARBA" id="ARBA00022753"/>
    </source>
</evidence>
<feature type="coiled-coil region" evidence="7">
    <location>
        <begin position="37"/>
        <end position="78"/>
    </location>
</feature>
<evidence type="ECO:0000259" key="8">
    <source>
        <dbReference type="PROSITE" id="PS51314"/>
    </source>
</evidence>
<name>A0A1X7R560_9SACH</name>
<keyword evidence="3 6" id="KW-0813">Transport</keyword>
<gene>
    <name evidence="9" type="ORF">KASA_0M00946G</name>
</gene>
<proteinExistence type="inferred from homology"/>
<keyword evidence="7" id="KW-0175">Coiled coil</keyword>
<comment type="similarity">
    <text evidence="2">Belongs to the VPS37 family.</text>
</comment>
<dbReference type="InterPro" id="IPR029012">
    <property type="entry name" value="Helix_hairpin_bin_sf"/>
</dbReference>
<reference evidence="9 10" key="1">
    <citation type="submission" date="2017-04" db="EMBL/GenBank/DDBJ databases">
        <authorList>
            <person name="Afonso C.L."/>
            <person name="Miller P.J."/>
            <person name="Scott M.A."/>
            <person name="Spackman E."/>
            <person name="Goraichik I."/>
            <person name="Dimitrov K.M."/>
            <person name="Suarez D.L."/>
            <person name="Swayne D.E."/>
        </authorList>
    </citation>
    <scope>NUCLEOTIDE SEQUENCE [LARGE SCALE GENOMIC DNA]</scope>
</reference>
<sequence length="168" mass="19757">MIPLPESVNLLSNSELLNLIKEHSDKLQLYISKFQSVGKLQNELNNDKDALLELREKFRELQKNIDSTNAELDSLRVLNSQYTKLWQDLNQIVNKQYSEDTLKSKLETKTSYFEIESNKIENDIRSKDTTSAKFNLDDLMNNYIDARTNYHLNKEIMLTWNSQHSLKK</sequence>
<evidence type="ECO:0000256" key="1">
    <source>
        <dbReference type="ARBA" id="ARBA00004177"/>
    </source>
</evidence>
<protein>
    <submittedName>
        <fullName evidence="9">Similar to Saccharomyces cerevisiae YLR119W SRN2 Component of the ESCRT-I complex, which is involved in ubiquitin-dependent sorting of proteins into the endosome</fullName>
    </submittedName>
</protein>